<keyword evidence="8" id="KW-0175">Coiled coil</keyword>
<keyword evidence="4" id="KW-0805">Transcription regulation</keyword>
<evidence type="ECO:0000259" key="10">
    <source>
        <dbReference type="PROSITE" id="PS50048"/>
    </source>
</evidence>
<evidence type="ECO:0000256" key="3">
    <source>
        <dbReference type="ARBA" id="ARBA00022833"/>
    </source>
</evidence>
<dbReference type="PROSITE" id="PS00463">
    <property type="entry name" value="ZN2_CY6_FUNGAL_1"/>
    <property type="match status" value="1"/>
</dbReference>
<dbReference type="Pfam" id="PF04082">
    <property type="entry name" value="Fungal_trans"/>
    <property type="match status" value="1"/>
</dbReference>
<dbReference type="CDD" id="cd15485">
    <property type="entry name" value="ZIP_Cat8"/>
    <property type="match status" value="1"/>
</dbReference>
<keyword evidence="3" id="KW-0862">Zinc</keyword>
<evidence type="ECO:0000256" key="2">
    <source>
        <dbReference type="ARBA" id="ARBA00022723"/>
    </source>
</evidence>
<comment type="caution">
    <text evidence="11">The sequence shown here is derived from an EMBL/GenBank/DDBJ whole genome shotgun (WGS) entry which is preliminary data.</text>
</comment>
<dbReference type="SMART" id="SM00906">
    <property type="entry name" value="Fungal_trans"/>
    <property type="match status" value="1"/>
</dbReference>
<accession>A0A9P4S9A8</accession>
<proteinExistence type="predicted"/>
<reference evidence="11" key="1">
    <citation type="journal article" date="2020" name="Stud. Mycol.">
        <title>101 Dothideomycetes genomes: a test case for predicting lifestyles and emergence of pathogens.</title>
        <authorList>
            <person name="Haridas S."/>
            <person name="Albert R."/>
            <person name="Binder M."/>
            <person name="Bloem J."/>
            <person name="Labutti K."/>
            <person name="Salamov A."/>
            <person name="Andreopoulos B."/>
            <person name="Baker S."/>
            <person name="Barry K."/>
            <person name="Bills G."/>
            <person name="Bluhm B."/>
            <person name="Cannon C."/>
            <person name="Castanera R."/>
            <person name="Culley D."/>
            <person name="Daum C."/>
            <person name="Ezra D."/>
            <person name="Gonzalez J."/>
            <person name="Henrissat B."/>
            <person name="Kuo A."/>
            <person name="Liang C."/>
            <person name="Lipzen A."/>
            <person name="Lutzoni F."/>
            <person name="Magnuson J."/>
            <person name="Mondo S."/>
            <person name="Nolan M."/>
            <person name="Ohm R."/>
            <person name="Pangilinan J."/>
            <person name="Park H.-J."/>
            <person name="Ramirez L."/>
            <person name="Alfaro M."/>
            <person name="Sun H."/>
            <person name="Tritt A."/>
            <person name="Yoshinaga Y."/>
            <person name="Zwiers L.-H."/>
            <person name="Turgeon B."/>
            <person name="Goodwin S."/>
            <person name="Spatafora J."/>
            <person name="Crous P."/>
            <person name="Grigoriev I."/>
        </authorList>
    </citation>
    <scope>NUCLEOTIDE SEQUENCE</scope>
    <source>
        <strain evidence="11">CBS 101060</strain>
    </source>
</reference>
<keyword evidence="7" id="KW-0539">Nucleus</keyword>
<dbReference type="GO" id="GO:0000981">
    <property type="term" value="F:DNA-binding transcription factor activity, RNA polymerase II-specific"/>
    <property type="evidence" value="ECO:0007669"/>
    <property type="project" value="InterPro"/>
</dbReference>
<keyword evidence="12" id="KW-1185">Reference proteome</keyword>
<dbReference type="InterPro" id="IPR050987">
    <property type="entry name" value="AtrR-like"/>
</dbReference>
<dbReference type="FunFam" id="4.10.240.10:FF:000007">
    <property type="entry name" value="C6 transcription factor FacB"/>
    <property type="match status" value="1"/>
</dbReference>
<feature type="domain" description="Zn(2)-C6 fungal-type" evidence="10">
    <location>
        <begin position="23"/>
        <end position="53"/>
    </location>
</feature>
<organism evidence="11 12">
    <name type="scientific">Patellaria atrata CBS 101060</name>
    <dbReference type="NCBI Taxonomy" id="1346257"/>
    <lineage>
        <taxon>Eukaryota</taxon>
        <taxon>Fungi</taxon>
        <taxon>Dikarya</taxon>
        <taxon>Ascomycota</taxon>
        <taxon>Pezizomycotina</taxon>
        <taxon>Dothideomycetes</taxon>
        <taxon>Dothideomycetes incertae sedis</taxon>
        <taxon>Patellariales</taxon>
        <taxon>Patellariaceae</taxon>
        <taxon>Patellaria</taxon>
    </lineage>
</organism>
<protein>
    <submittedName>
        <fullName evidence="11">Transcriptional activator protein-like protein acu-15</fullName>
    </submittedName>
</protein>
<feature type="region of interest" description="Disordered" evidence="9">
    <location>
        <begin position="102"/>
        <end position="132"/>
    </location>
</feature>
<dbReference type="AlphaFoldDB" id="A0A9P4S9A8"/>
<dbReference type="PANTHER" id="PTHR46910">
    <property type="entry name" value="TRANSCRIPTION FACTOR PDR1"/>
    <property type="match status" value="1"/>
</dbReference>
<evidence type="ECO:0000256" key="4">
    <source>
        <dbReference type="ARBA" id="ARBA00023015"/>
    </source>
</evidence>
<feature type="coiled-coil region" evidence="8">
    <location>
        <begin position="67"/>
        <end position="101"/>
    </location>
</feature>
<dbReference type="OrthoDB" id="1924787at2759"/>
<sequence length="883" mass="97597">MPGILPMKVIKVGSSAQARIAQACDRCRSKKIRCDGIRPSCTQCANVGFECKTSDKLSRRAFPRGYTESLEERVRCLESEVRELKELLDEKDEKIDMLSRIHSHSPQPFSSRKPSATSIPASNEGNDDIQDKDDVFKVQQSPLLLDDENADSYFVGTSNGRTLVDSFKARLQEMGKPCSDIVTDTFFATESHGIKSPNTLQKRIVTFKAPPRLVSDQMINIFFQEWAPIFPVLHRPTFLALYEDYVANPEAPFDKKSVAQLNLVFGIAALSANSRNPEEVESFEMQWQAALESFIFDNSLATLQCLILAEIYCLQKADYTKLLKYKGLAVSLAHRLGLHQSQKRFALGALSSESRKKVFWSLYTLDCFSAAQLGLPKQFKEEDIHCEYPVDADDEYVSEKGFLPTLPGETTKLSSALALFRISRILAKVLDELYPASTAHEISFRKIAALSDELSAWSKGLAPHLRLQFVQDKPSTNTISSRSPILSLAYQYVRSLIHRPAVCAGLGDRSSASVVALADTSKHIVQILELLEERSLSFSFCLSKHELLVLAGFGLLFQSLKLDRDGKLIKDNQKLVSSILSILERDSSYCANEFYRVSQTVLATPKSQPSPMLSQQQSDSAMPAPQDPFRATPKQLKAIASRLIKQSGKPQQDLKEPRRATLPHISPNGITQHRNPSQTSISSHHSEPPFRPDSSVSPFGNRASLAVPSNAQQPNKQKRSSTNHQLPNLDYLSFGTDYSNPLGTTYLYSPQPPVKPEVSNGDWERLLGSIDNGQNNIYDTIYGGAPVEAVLDVPPMSASADVNLVWPQALWNLSLDSQPPQSVLSFSDESLTSGGEEYGVSDFTSSAGSVPPQETYRGIMIPDLSPRSGVGLDFNGLDGGFGL</sequence>
<dbReference type="PANTHER" id="PTHR46910:SF12">
    <property type="entry name" value="REGULATORY PROTEIN CAT8"/>
    <property type="match status" value="1"/>
</dbReference>
<dbReference type="Proteomes" id="UP000799429">
    <property type="component" value="Unassembled WGS sequence"/>
</dbReference>
<evidence type="ECO:0000256" key="5">
    <source>
        <dbReference type="ARBA" id="ARBA00023125"/>
    </source>
</evidence>
<dbReference type="SUPFAM" id="SSF57701">
    <property type="entry name" value="Zn2/Cys6 DNA-binding domain"/>
    <property type="match status" value="1"/>
</dbReference>
<dbReference type="GO" id="GO:0006351">
    <property type="term" value="P:DNA-templated transcription"/>
    <property type="evidence" value="ECO:0007669"/>
    <property type="project" value="InterPro"/>
</dbReference>
<evidence type="ECO:0000256" key="1">
    <source>
        <dbReference type="ARBA" id="ARBA00004123"/>
    </source>
</evidence>
<dbReference type="InterPro" id="IPR007219">
    <property type="entry name" value="XnlR_reg_dom"/>
</dbReference>
<feature type="compositionally biased region" description="Polar residues" evidence="9">
    <location>
        <begin position="668"/>
        <end position="683"/>
    </location>
</feature>
<dbReference type="GO" id="GO:0008270">
    <property type="term" value="F:zinc ion binding"/>
    <property type="evidence" value="ECO:0007669"/>
    <property type="project" value="InterPro"/>
</dbReference>
<keyword evidence="2" id="KW-0479">Metal-binding</keyword>
<evidence type="ECO:0000256" key="6">
    <source>
        <dbReference type="ARBA" id="ARBA00023163"/>
    </source>
</evidence>
<dbReference type="Pfam" id="PF00172">
    <property type="entry name" value="Zn_clus"/>
    <property type="match status" value="1"/>
</dbReference>
<evidence type="ECO:0000256" key="9">
    <source>
        <dbReference type="SAM" id="MobiDB-lite"/>
    </source>
</evidence>
<dbReference type="GO" id="GO:0005634">
    <property type="term" value="C:nucleus"/>
    <property type="evidence" value="ECO:0007669"/>
    <property type="project" value="UniProtKB-SubCell"/>
</dbReference>
<feature type="region of interest" description="Disordered" evidence="9">
    <location>
        <begin position="644"/>
        <end position="732"/>
    </location>
</feature>
<keyword evidence="6" id="KW-0804">Transcription</keyword>
<dbReference type="InterPro" id="IPR001138">
    <property type="entry name" value="Zn2Cys6_DnaBD"/>
</dbReference>
<comment type="subcellular location">
    <subcellularLocation>
        <location evidence="1">Nucleus</location>
    </subcellularLocation>
</comment>
<evidence type="ECO:0000256" key="7">
    <source>
        <dbReference type="ARBA" id="ARBA00023242"/>
    </source>
</evidence>
<gene>
    <name evidence="11" type="ORF">M501DRAFT_1011972</name>
</gene>
<dbReference type="GO" id="GO:0003677">
    <property type="term" value="F:DNA binding"/>
    <property type="evidence" value="ECO:0007669"/>
    <property type="project" value="UniProtKB-KW"/>
</dbReference>
<dbReference type="InterPro" id="IPR036864">
    <property type="entry name" value="Zn2-C6_fun-type_DNA-bd_sf"/>
</dbReference>
<dbReference type="PROSITE" id="PS50048">
    <property type="entry name" value="ZN2_CY6_FUNGAL_2"/>
    <property type="match status" value="1"/>
</dbReference>
<feature type="compositionally biased region" description="Polar residues" evidence="9">
    <location>
        <begin position="104"/>
        <end position="124"/>
    </location>
</feature>
<name>A0A9P4S9A8_9PEZI</name>
<dbReference type="CDD" id="cd12148">
    <property type="entry name" value="fungal_TF_MHR"/>
    <property type="match status" value="1"/>
</dbReference>
<dbReference type="CDD" id="cd00067">
    <property type="entry name" value="GAL4"/>
    <property type="match status" value="1"/>
</dbReference>
<feature type="region of interest" description="Disordered" evidence="9">
    <location>
        <begin position="605"/>
        <end position="629"/>
    </location>
</feature>
<dbReference type="EMBL" id="MU006097">
    <property type="protein sequence ID" value="KAF2838435.1"/>
    <property type="molecule type" value="Genomic_DNA"/>
</dbReference>
<evidence type="ECO:0000256" key="8">
    <source>
        <dbReference type="SAM" id="Coils"/>
    </source>
</evidence>
<dbReference type="SMART" id="SM00066">
    <property type="entry name" value="GAL4"/>
    <property type="match status" value="1"/>
</dbReference>
<evidence type="ECO:0000313" key="12">
    <source>
        <dbReference type="Proteomes" id="UP000799429"/>
    </source>
</evidence>
<keyword evidence="5" id="KW-0238">DNA-binding</keyword>
<dbReference type="Gene3D" id="4.10.240.10">
    <property type="entry name" value="Zn(2)-C6 fungal-type DNA-binding domain"/>
    <property type="match status" value="1"/>
</dbReference>
<evidence type="ECO:0000313" key="11">
    <source>
        <dbReference type="EMBL" id="KAF2838435.1"/>
    </source>
</evidence>
<feature type="compositionally biased region" description="Low complexity" evidence="9">
    <location>
        <begin position="605"/>
        <end position="620"/>
    </location>
</feature>